<keyword evidence="10" id="KW-1185">Reference proteome</keyword>
<dbReference type="Proteomes" id="UP000464186">
    <property type="component" value="Chromosome"/>
</dbReference>
<comment type="similarity">
    <text evidence="1">Belongs to the isochorismatase family.</text>
</comment>
<dbReference type="GO" id="GO:0019363">
    <property type="term" value="P:pyridine nucleotide biosynthetic process"/>
    <property type="evidence" value="ECO:0007669"/>
    <property type="project" value="UniProtKB-KW"/>
</dbReference>
<evidence type="ECO:0000256" key="1">
    <source>
        <dbReference type="ARBA" id="ARBA00006336"/>
    </source>
</evidence>
<gene>
    <name evidence="9" type="ORF">GU243_06955</name>
</gene>
<evidence type="ECO:0000256" key="5">
    <source>
        <dbReference type="ARBA" id="ARBA00037900"/>
    </source>
</evidence>
<evidence type="ECO:0000313" key="10">
    <source>
        <dbReference type="Proteomes" id="UP000464186"/>
    </source>
</evidence>
<dbReference type="KEGG" id="psey:GU243_06955"/>
<feature type="domain" description="Isochorismatase-like" evidence="8">
    <location>
        <begin position="4"/>
        <end position="108"/>
    </location>
</feature>
<dbReference type="GO" id="GO:0046872">
    <property type="term" value="F:metal ion binding"/>
    <property type="evidence" value="ECO:0007669"/>
    <property type="project" value="UniProtKB-KW"/>
</dbReference>
<evidence type="ECO:0000256" key="3">
    <source>
        <dbReference type="ARBA" id="ARBA00022723"/>
    </source>
</evidence>
<proteinExistence type="inferred from homology"/>
<evidence type="ECO:0000313" key="9">
    <source>
        <dbReference type="EMBL" id="QHK19521.1"/>
    </source>
</evidence>
<keyword evidence="2" id="KW-0662">Pyridine nucleotide biosynthesis</keyword>
<dbReference type="PANTHER" id="PTHR11080:SF2">
    <property type="entry name" value="LD05707P"/>
    <property type="match status" value="1"/>
</dbReference>
<dbReference type="InterPro" id="IPR036380">
    <property type="entry name" value="Isochorismatase-like_sf"/>
</dbReference>
<comment type="pathway">
    <text evidence="5">Cofactor biosynthesis; nicotinate biosynthesis; nicotinate from nicotinamide: step 1/1.</text>
</comment>
<dbReference type="Pfam" id="PF00857">
    <property type="entry name" value="Isochorismatase"/>
    <property type="match status" value="2"/>
</dbReference>
<organism evidence="9 10">
    <name type="scientific">Pseudarthrobacter psychrotolerans</name>
    <dbReference type="NCBI Taxonomy" id="2697569"/>
    <lineage>
        <taxon>Bacteria</taxon>
        <taxon>Bacillati</taxon>
        <taxon>Actinomycetota</taxon>
        <taxon>Actinomycetes</taxon>
        <taxon>Micrococcales</taxon>
        <taxon>Micrococcaceae</taxon>
        <taxon>Pseudarthrobacter</taxon>
    </lineage>
</organism>
<evidence type="ECO:0000256" key="7">
    <source>
        <dbReference type="ARBA" id="ARBA00043224"/>
    </source>
</evidence>
<keyword evidence="4" id="KW-0378">Hydrolase</keyword>
<protein>
    <recommendedName>
        <fullName evidence="6">nicotinamidase</fullName>
        <ecNumber evidence="6">3.5.1.19</ecNumber>
    </recommendedName>
    <alternativeName>
        <fullName evidence="7">Nicotinamide deamidase</fullName>
    </alternativeName>
</protein>
<keyword evidence="3" id="KW-0479">Metal-binding</keyword>
<evidence type="ECO:0000259" key="8">
    <source>
        <dbReference type="Pfam" id="PF00857"/>
    </source>
</evidence>
<dbReference type="SUPFAM" id="SSF52499">
    <property type="entry name" value="Isochorismatase-like hydrolases"/>
    <property type="match status" value="1"/>
</dbReference>
<dbReference type="Gene3D" id="3.40.50.850">
    <property type="entry name" value="Isochorismatase-like"/>
    <property type="match status" value="1"/>
</dbReference>
<sequence length="210" mass="22195">MSRALIIVDVQNDFCEGGSLAVAGGADVAGAISEYVDAHHNEFDHIIATQDWHIDPGAHFSDTPDLKDSWPRHCVAGTRGAELHPDLDTEYIQAYFQKGQFTAAYSGFEGLLAPEDAVPTGERQPGAMPADAAAYAPADNAIGLDDWLQSHDVEDVVVVGMATDYCVMATSLDAVQAGYSVTVIRSLTAGIAEDLEDAVAEMELGGVEVA</sequence>
<dbReference type="GO" id="GO:0008936">
    <property type="term" value="F:nicotinamidase activity"/>
    <property type="evidence" value="ECO:0007669"/>
    <property type="project" value="UniProtKB-EC"/>
</dbReference>
<evidence type="ECO:0000256" key="4">
    <source>
        <dbReference type="ARBA" id="ARBA00022801"/>
    </source>
</evidence>
<feature type="domain" description="Isochorismatase-like" evidence="8">
    <location>
        <begin position="143"/>
        <end position="202"/>
    </location>
</feature>
<dbReference type="InterPro" id="IPR000868">
    <property type="entry name" value="Isochorismatase-like_dom"/>
</dbReference>
<dbReference type="PANTHER" id="PTHR11080">
    <property type="entry name" value="PYRAZINAMIDASE/NICOTINAMIDASE"/>
    <property type="match status" value="1"/>
</dbReference>
<reference evidence="9 10" key="1">
    <citation type="submission" date="2020-01" db="EMBL/GenBank/DDBJ databases">
        <title>Pseudarthrobacter psychrotolerans sp. nov., isolated from antarctic soil.</title>
        <authorList>
            <person name="Shin Y."/>
            <person name="Park W."/>
        </authorList>
    </citation>
    <scope>NUCLEOTIDE SEQUENCE [LARGE SCALE GENOMIC DNA]</scope>
    <source>
        <strain evidence="9 10">YJ56</strain>
    </source>
</reference>
<dbReference type="EC" id="3.5.1.19" evidence="6"/>
<dbReference type="InterPro" id="IPR052347">
    <property type="entry name" value="Isochorismatase_Nicotinamidase"/>
</dbReference>
<dbReference type="AlphaFoldDB" id="A0A6P1NRX6"/>
<accession>A0A6P1NRX6</accession>
<dbReference type="EMBL" id="CP047898">
    <property type="protein sequence ID" value="QHK19521.1"/>
    <property type="molecule type" value="Genomic_DNA"/>
</dbReference>
<evidence type="ECO:0000256" key="2">
    <source>
        <dbReference type="ARBA" id="ARBA00022642"/>
    </source>
</evidence>
<name>A0A6P1NRX6_9MICC</name>
<evidence type="ECO:0000256" key="6">
    <source>
        <dbReference type="ARBA" id="ARBA00039017"/>
    </source>
</evidence>